<evidence type="ECO:0000256" key="1">
    <source>
        <dbReference type="SAM" id="MobiDB-lite"/>
    </source>
</evidence>
<geneLocation type="plasmid" evidence="2 3">
    <name>AZO_p3</name>
</geneLocation>
<keyword evidence="2" id="KW-0614">Plasmid</keyword>
<evidence type="ECO:0000313" key="2">
    <source>
        <dbReference type="EMBL" id="CBS89907.1"/>
    </source>
</evidence>
<dbReference type="HOGENOM" id="CLU_2230946_0_0_5"/>
<dbReference type="Proteomes" id="UP000005667">
    <property type="component" value="Plasmid AZO_p3"/>
</dbReference>
<dbReference type="KEGG" id="ali:AZOLI_p30058"/>
<proteinExistence type="predicted"/>
<gene>
    <name evidence="2" type="ordered locus">AZOLI_p30058</name>
</gene>
<dbReference type="EMBL" id="FQ311871">
    <property type="protein sequence ID" value="CBS89907.1"/>
    <property type="molecule type" value="Genomic_DNA"/>
</dbReference>
<accession>G7ZEY3</accession>
<feature type="region of interest" description="Disordered" evidence="1">
    <location>
        <begin position="1"/>
        <end position="21"/>
    </location>
</feature>
<dbReference type="AlphaFoldDB" id="G7ZEY3"/>
<organism evidence="2 3">
    <name type="scientific">Azospirillum lipoferum (strain 4B)</name>
    <dbReference type="NCBI Taxonomy" id="862719"/>
    <lineage>
        <taxon>Bacteria</taxon>
        <taxon>Pseudomonadati</taxon>
        <taxon>Pseudomonadota</taxon>
        <taxon>Alphaproteobacteria</taxon>
        <taxon>Rhodospirillales</taxon>
        <taxon>Azospirillaceae</taxon>
        <taxon>Azospirillum</taxon>
    </lineage>
</organism>
<protein>
    <submittedName>
        <fullName evidence="2">Uncharacterized protein</fullName>
    </submittedName>
</protein>
<reference evidence="3" key="1">
    <citation type="journal article" date="2011" name="PLoS Genet.">
        <title>Azospirillum genomes reveal transition of bacteria from aquatic to terrestrial environments.</title>
        <authorList>
            <person name="Wisniewski-Dye F."/>
            <person name="Borziak K."/>
            <person name="Khalsa-Moyers G."/>
            <person name="Alexandre G."/>
            <person name="Sukharnikov L.O."/>
            <person name="Wuichet K."/>
            <person name="Hurst G.B."/>
            <person name="McDonald W.H."/>
            <person name="Robertson J.S."/>
            <person name="Barbe V."/>
            <person name="Calteau A."/>
            <person name="Rouy Z."/>
            <person name="Mangenot S."/>
            <person name="Prigent-Combaret C."/>
            <person name="Normand P."/>
            <person name="Boyer M."/>
            <person name="Siguier P."/>
            <person name="Dessaux Y."/>
            <person name="Elmerich C."/>
            <person name="Condemine G."/>
            <person name="Krishnen G."/>
            <person name="Kennedy I."/>
            <person name="Paterson A.H."/>
            <person name="Gonzalez V."/>
            <person name="Mavingui P."/>
            <person name="Zhulin I.B."/>
        </authorList>
    </citation>
    <scope>NUCLEOTIDE SEQUENCE [LARGE SCALE GENOMIC DNA]</scope>
    <source>
        <strain evidence="3">4B</strain>
    </source>
</reference>
<evidence type="ECO:0000313" key="3">
    <source>
        <dbReference type="Proteomes" id="UP000005667"/>
    </source>
</evidence>
<keyword evidence="3" id="KW-1185">Reference proteome</keyword>
<name>G7ZEY3_AZOL4</name>
<sequence>MKPAGPCRPPSDWKMRSDGGGFKPLPVREKCRVSGFTVPILRTMAAARQRGMAMERASVRAVPAPARGLLQKQIGSMIDATRYRFSLMPSQWDSLGGLRENVHER</sequence>